<evidence type="ECO:0000313" key="3">
    <source>
        <dbReference type="Proteomes" id="UP000470302"/>
    </source>
</evidence>
<dbReference type="AlphaFoldDB" id="A0A845G9V6"/>
<dbReference type="Pfam" id="PF06097">
    <property type="entry name" value="DUF945"/>
    <property type="match status" value="1"/>
</dbReference>
<gene>
    <name evidence="2" type="ORF">GTP91_24760</name>
</gene>
<name>A0A845G9V6_9BURK</name>
<comment type="caution">
    <text evidence="2">The sequence shown here is derived from an EMBL/GenBank/DDBJ whole genome shotgun (WGS) entry which is preliminary data.</text>
</comment>
<evidence type="ECO:0000313" key="2">
    <source>
        <dbReference type="EMBL" id="MYM90370.1"/>
    </source>
</evidence>
<dbReference type="InterPro" id="IPR010352">
    <property type="entry name" value="DUF945"/>
</dbReference>
<accession>A0A845G9V6</accession>
<protein>
    <submittedName>
        <fullName evidence="2">DUF945 family protein</fullName>
    </submittedName>
</protein>
<proteinExistence type="predicted"/>
<dbReference type="Proteomes" id="UP000470302">
    <property type="component" value="Unassembled WGS sequence"/>
</dbReference>
<feature type="chain" id="PRO_5032495767" evidence="1">
    <location>
        <begin position="23"/>
        <end position="443"/>
    </location>
</feature>
<dbReference type="EMBL" id="WWCW01000116">
    <property type="protein sequence ID" value="MYM90370.1"/>
    <property type="molecule type" value="Genomic_DNA"/>
</dbReference>
<dbReference type="RefSeq" id="WP_161099167.1">
    <property type="nucleotide sequence ID" value="NZ_WWCW01000116.1"/>
</dbReference>
<evidence type="ECO:0000256" key="1">
    <source>
        <dbReference type="SAM" id="SignalP"/>
    </source>
</evidence>
<sequence>MKKSILAVAIAGTLLAHTSIQAVEQMPPSVVPAPAARVKSSFMESVVAAAKEVNTAMGGETDAVKRLGIVSKLEFSPALRPKLKEIFGNERIFDTQRTVGPKGQVAYAMRLVPHTYLDENAVAFSWAELNSRTVINKAGTTMDTSATWPSLSIVGNATSGMLEKMSVDFKQVRGKDGLWYGNGVMKVGSVVVRGTTPENSEFKETLRLQDVSSAVGVTLRGKKVDVNYGFSIKSILFGGASIDRANIGLRVVNLPAQALADVDRELKKVQGSGLPNDAQSELMLRSMKSFSKSMVTSGTSVVIDDISASYRGNTASIKGRVDFDKVVDADFDSPVELGKKIIARLDVRLPVAMVNDVSRLVGGKQVNASAPDAAEQIEAVGKNIAAVVIGKLLNEGFAVMDKGELRSAIEFRQGKLTFNGKAVPLPGMPDGDVVKAFDAAKKK</sequence>
<organism evidence="2 3">
    <name type="scientific">Duganella vulcania</name>
    <dbReference type="NCBI Taxonomy" id="2692166"/>
    <lineage>
        <taxon>Bacteria</taxon>
        <taxon>Pseudomonadati</taxon>
        <taxon>Pseudomonadota</taxon>
        <taxon>Betaproteobacteria</taxon>
        <taxon>Burkholderiales</taxon>
        <taxon>Oxalobacteraceae</taxon>
        <taxon>Telluria group</taxon>
        <taxon>Duganella</taxon>
    </lineage>
</organism>
<reference evidence="2 3" key="1">
    <citation type="submission" date="2020-01" db="EMBL/GenBank/DDBJ databases">
        <title>Novel species isolated from a subtropical stream in China.</title>
        <authorList>
            <person name="Lu H."/>
        </authorList>
    </citation>
    <scope>NUCLEOTIDE SEQUENCE [LARGE SCALE GENOMIC DNA]</scope>
    <source>
        <strain evidence="2 3">FT82W</strain>
    </source>
</reference>
<feature type="signal peptide" evidence="1">
    <location>
        <begin position="1"/>
        <end position="22"/>
    </location>
</feature>
<keyword evidence="1" id="KW-0732">Signal</keyword>